<name>A0A1V9Y5G9_9STRA</name>
<keyword evidence="2" id="KW-0548">Nucleotidyltransferase</keyword>
<organism evidence="8 9">
    <name type="scientific">Thraustotheca clavata</name>
    <dbReference type="NCBI Taxonomy" id="74557"/>
    <lineage>
        <taxon>Eukaryota</taxon>
        <taxon>Sar</taxon>
        <taxon>Stramenopiles</taxon>
        <taxon>Oomycota</taxon>
        <taxon>Saprolegniomycetes</taxon>
        <taxon>Saprolegniales</taxon>
        <taxon>Achlyaceae</taxon>
        <taxon>Thraustotheca</taxon>
    </lineage>
</organism>
<evidence type="ECO:0000256" key="3">
    <source>
        <dbReference type="ARBA" id="ARBA00022722"/>
    </source>
</evidence>
<reference evidence="8 9" key="1">
    <citation type="journal article" date="2014" name="Genome Biol. Evol.">
        <title>The secreted proteins of Achlya hypogyna and Thraustotheca clavata identify the ancestral oomycete secretome and reveal gene acquisitions by horizontal gene transfer.</title>
        <authorList>
            <person name="Misner I."/>
            <person name="Blouin N."/>
            <person name="Leonard G."/>
            <person name="Richards T.A."/>
            <person name="Lane C.E."/>
        </authorList>
    </citation>
    <scope>NUCLEOTIDE SEQUENCE [LARGE SCALE GENOMIC DNA]</scope>
    <source>
        <strain evidence="8 9">ATCC 34112</strain>
    </source>
</reference>
<comment type="caution">
    <text evidence="8">The sequence shown here is derived from an EMBL/GenBank/DDBJ whole genome shotgun (WGS) entry which is preliminary data.</text>
</comment>
<evidence type="ECO:0000256" key="2">
    <source>
        <dbReference type="ARBA" id="ARBA00022695"/>
    </source>
</evidence>
<dbReference type="Proteomes" id="UP000243217">
    <property type="component" value="Unassembled WGS sequence"/>
</dbReference>
<dbReference type="OrthoDB" id="125320at2759"/>
<keyword evidence="5" id="KW-0378">Hydrolase</keyword>
<evidence type="ECO:0000256" key="1">
    <source>
        <dbReference type="ARBA" id="ARBA00022679"/>
    </source>
</evidence>
<keyword evidence="4" id="KW-0255">Endonuclease</keyword>
<gene>
    <name evidence="8" type="ORF">THRCLA_23431</name>
</gene>
<dbReference type="GO" id="GO:0016787">
    <property type="term" value="F:hydrolase activity"/>
    <property type="evidence" value="ECO:0007669"/>
    <property type="project" value="UniProtKB-KW"/>
</dbReference>
<accession>A0A1V9Y5G9</accession>
<keyword evidence="9" id="KW-1185">Reference proteome</keyword>
<proteinExistence type="predicted"/>
<dbReference type="Pfam" id="PF17917">
    <property type="entry name" value="RT_RNaseH"/>
    <property type="match status" value="1"/>
</dbReference>
<evidence type="ECO:0000256" key="4">
    <source>
        <dbReference type="ARBA" id="ARBA00022759"/>
    </source>
</evidence>
<evidence type="ECO:0000256" key="6">
    <source>
        <dbReference type="ARBA" id="ARBA00022918"/>
    </source>
</evidence>
<dbReference type="GO" id="GO:0004519">
    <property type="term" value="F:endonuclease activity"/>
    <property type="evidence" value="ECO:0007669"/>
    <property type="project" value="UniProtKB-KW"/>
</dbReference>
<evidence type="ECO:0000313" key="9">
    <source>
        <dbReference type="Proteomes" id="UP000243217"/>
    </source>
</evidence>
<protein>
    <recommendedName>
        <fullName evidence="7">Reverse transcriptase RNase H-like domain-containing protein</fullName>
    </recommendedName>
</protein>
<dbReference type="AlphaFoldDB" id="A0A1V9Y5G9"/>
<keyword evidence="3" id="KW-0540">Nuclease</keyword>
<sequence length="110" mass="12234">MKEAIASSACVNASLDYYGGIVTQVPSAQLHLPLEDQAHTLLYFHSKPLTGSQLARSIPETEAFALIDTVLRVPNLTLRTSEFCLFVDHANLIYMFDPKGRDQSTTPHMR</sequence>
<dbReference type="EMBL" id="JNBS01005090">
    <property type="protein sequence ID" value="OQR80972.1"/>
    <property type="molecule type" value="Genomic_DNA"/>
</dbReference>
<keyword evidence="6" id="KW-0695">RNA-directed DNA polymerase</keyword>
<evidence type="ECO:0000256" key="5">
    <source>
        <dbReference type="ARBA" id="ARBA00022801"/>
    </source>
</evidence>
<dbReference type="GO" id="GO:0003964">
    <property type="term" value="F:RNA-directed DNA polymerase activity"/>
    <property type="evidence" value="ECO:0007669"/>
    <property type="project" value="UniProtKB-KW"/>
</dbReference>
<feature type="domain" description="Reverse transcriptase RNase H-like" evidence="7">
    <location>
        <begin position="12"/>
        <end position="100"/>
    </location>
</feature>
<evidence type="ECO:0000259" key="7">
    <source>
        <dbReference type="Pfam" id="PF17917"/>
    </source>
</evidence>
<dbReference type="STRING" id="74557.A0A1V9Y5G9"/>
<evidence type="ECO:0000313" key="8">
    <source>
        <dbReference type="EMBL" id="OQR80972.1"/>
    </source>
</evidence>
<dbReference type="InterPro" id="IPR041373">
    <property type="entry name" value="RT_RNaseH"/>
</dbReference>
<keyword evidence="1" id="KW-0808">Transferase</keyword>